<accession>A0ACC2PBF4</accession>
<evidence type="ECO:0000313" key="1">
    <source>
        <dbReference type="EMBL" id="KAJ8680418.1"/>
    </source>
</evidence>
<keyword evidence="2" id="KW-1185">Reference proteome</keyword>
<gene>
    <name evidence="1" type="ORF">QAD02_016205</name>
</gene>
<dbReference type="Proteomes" id="UP001239111">
    <property type="component" value="Chromosome 2"/>
</dbReference>
<dbReference type="EMBL" id="CM056742">
    <property type="protein sequence ID" value="KAJ8680418.1"/>
    <property type="molecule type" value="Genomic_DNA"/>
</dbReference>
<organism evidence="1 2">
    <name type="scientific">Eretmocerus hayati</name>
    <dbReference type="NCBI Taxonomy" id="131215"/>
    <lineage>
        <taxon>Eukaryota</taxon>
        <taxon>Metazoa</taxon>
        <taxon>Ecdysozoa</taxon>
        <taxon>Arthropoda</taxon>
        <taxon>Hexapoda</taxon>
        <taxon>Insecta</taxon>
        <taxon>Pterygota</taxon>
        <taxon>Neoptera</taxon>
        <taxon>Endopterygota</taxon>
        <taxon>Hymenoptera</taxon>
        <taxon>Apocrita</taxon>
        <taxon>Proctotrupomorpha</taxon>
        <taxon>Chalcidoidea</taxon>
        <taxon>Aphelinidae</taxon>
        <taxon>Aphelininae</taxon>
        <taxon>Eretmocerus</taxon>
    </lineage>
</organism>
<comment type="caution">
    <text evidence="1">The sequence shown here is derived from an EMBL/GenBank/DDBJ whole genome shotgun (WGS) entry which is preliminary data.</text>
</comment>
<proteinExistence type="predicted"/>
<evidence type="ECO:0000313" key="2">
    <source>
        <dbReference type="Proteomes" id="UP001239111"/>
    </source>
</evidence>
<reference evidence="1" key="1">
    <citation type="submission" date="2023-04" db="EMBL/GenBank/DDBJ databases">
        <title>A chromosome-level genome assembly of the parasitoid wasp Eretmocerus hayati.</title>
        <authorList>
            <person name="Zhong Y."/>
            <person name="Liu S."/>
            <person name="Liu Y."/>
        </authorList>
    </citation>
    <scope>NUCLEOTIDE SEQUENCE</scope>
    <source>
        <strain evidence="1">ZJU_SS_LIU_2023</strain>
    </source>
</reference>
<name>A0ACC2PBF4_9HYME</name>
<protein>
    <submittedName>
        <fullName evidence="1">Uncharacterized protein</fullName>
    </submittedName>
</protein>
<sequence length="683" mass="80560">MFGRLVFLAVLAISWISVETYKPEYKEEYIPDKDFLLKQKRIYDIYYHLTQPKLRPELYKEGQDYSIEANIDSYTNKEAVQEFLHRYEHGMLPHDSLLSVYYSRLGEETRAVFRLFYYAKDFDTFYKTALFCRNRLNHGLFTYAFTLAVIHRPDTKYIRIPAMYELGPYLFYNTELLEKTHHLKAFAKLETKHSAGYDTYILPYNYSSQYITDEYDYEQRLNYFTEDIGLNNYYFFFRSQYPFILSGQEFNWPKGIRGEEYLYGHKLLYNRYYLERLSNDLGMVEDYDFSRPFYAGYWPSMSYPNGMHFTSRPWNSQIPKSKIHKVMFSKEVETRLGQAIDSGIVFTSEGKMSKIWGPGGLDIVGNLIEGNADSSNKIYYGNLEKLHRNILGFAPSPPYKVHASALETFTACLRDPAFWRISKRLLHLYHDYKRNLGPYPAKEIQYPDLKIEAVEIDKLITYFDLFDSTISNGLAVENEQQAEAYRIQVRQHRLNHKPFSIKIDINAKEATKAVIRIFLGPKYNVHMKKMDFSEHYSEFYELDNFIWELNAGANKIDRHCHDFSFLEGDVEPSEVHFKKVIDAIGEIQPLKQRKYISGFPLRLLLPKGKPEGMPFQIFVHVAPIQGEPIQYSSRVFGESLIDSRSMGYPLDRPVRDFEFHGPNFFLKDVTIYHQSEHDHNVTF</sequence>